<dbReference type="InterPro" id="IPR003439">
    <property type="entry name" value="ABC_transporter-like_ATP-bd"/>
</dbReference>
<dbReference type="AlphaFoldDB" id="A0A8X6U2H7"/>
<keyword evidence="5" id="KW-1185">Reference proteome</keyword>
<dbReference type="InterPro" id="IPR027417">
    <property type="entry name" value="P-loop_NTPase"/>
</dbReference>
<dbReference type="SUPFAM" id="SSF52540">
    <property type="entry name" value="P-loop containing nucleoside triphosphate hydrolases"/>
    <property type="match status" value="1"/>
</dbReference>
<dbReference type="Pfam" id="PF00005">
    <property type="entry name" value="ABC_tran"/>
    <property type="match status" value="1"/>
</dbReference>
<evidence type="ECO:0000256" key="1">
    <source>
        <dbReference type="ARBA" id="ARBA00022741"/>
    </source>
</evidence>
<dbReference type="GO" id="GO:0005524">
    <property type="term" value="F:ATP binding"/>
    <property type="evidence" value="ECO:0007669"/>
    <property type="project" value="UniProtKB-KW"/>
</dbReference>
<accession>A0A8X6U2H7</accession>
<dbReference type="OrthoDB" id="6426245at2759"/>
<keyword evidence="2" id="KW-0067">ATP-binding</keyword>
<protein>
    <submittedName>
        <fullName evidence="4">Multidrug resistance-associated protein 1</fullName>
    </submittedName>
</protein>
<evidence type="ECO:0000256" key="2">
    <source>
        <dbReference type="ARBA" id="ARBA00022840"/>
    </source>
</evidence>
<sequence>TGQRQLLCLARALLKKTKILVLDEATASVDMDTDCLIQTTIRTAFNNHTVITIAHRLNTIIDYDKHYTNFMIRQRQYITMGHLQ</sequence>
<reference evidence="4" key="1">
    <citation type="submission" date="2020-08" db="EMBL/GenBank/DDBJ databases">
        <title>Multicomponent nature underlies the extraordinary mechanical properties of spider dragline silk.</title>
        <authorList>
            <person name="Kono N."/>
            <person name="Nakamura H."/>
            <person name="Mori M."/>
            <person name="Yoshida Y."/>
            <person name="Ohtoshi R."/>
            <person name="Malay A.D."/>
            <person name="Moran D.A.P."/>
            <person name="Tomita M."/>
            <person name="Numata K."/>
            <person name="Arakawa K."/>
        </authorList>
    </citation>
    <scope>NUCLEOTIDE SEQUENCE</scope>
</reference>
<keyword evidence="1" id="KW-0547">Nucleotide-binding</keyword>
<feature type="non-terminal residue" evidence="4">
    <location>
        <position position="1"/>
    </location>
</feature>
<dbReference type="PANTHER" id="PTHR24223">
    <property type="entry name" value="ATP-BINDING CASSETTE SUB-FAMILY C"/>
    <property type="match status" value="1"/>
</dbReference>
<comment type="caution">
    <text evidence="4">The sequence shown here is derived from an EMBL/GenBank/DDBJ whole genome shotgun (WGS) entry which is preliminary data.</text>
</comment>
<proteinExistence type="predicted"/>
<dbReference type="EMBL" id="BMAW01070518">
    <property type="protein sequence ID" value="GFT73663.1"/>
    <property type="molecule type" value="Genomic_DNA"/>
</dbReference>
<dbReference type="GO" id="GO:0016887">
    <property type="term" value="F:ATP hydrolysis activity"/>
    <property type="evidence" value="ECO:0007669"/>
    <property type="project" value="InterPro"/>
</dbReference>
<gene>
    <name evidence="4" type="primary">Abcc1</name>
    <name evidence="4" type="ORF">NPIL_446621</name>
</gene>
<evidence type="ECO:0000259" key="3">
    <source>
        <dbReference type="Pfam" id="PF00005"/>
    </source>
</evidence>
<name>A0A8X6U2H7_NEPPI</name>
<evidence type="ECO:0000313" key="4">
    <source>
        <dbReference type="EMBL" id="GFT73663.1"/>
    </source>
</evidence>
<organism evidence="4 5">
    <name type="scientific">Nephila pilipes</name>
    <name type="common">Giant wood spider</name>
    <name type="synonym">Nephila maculata</name>
    <dbReference type="NCBI Taxonomy" id="299642"/>
    <lineage>
        <taxon>Eukaryota</taxon>
        <taxon>Metazoa</taxon>
        <taxon>Ecdysozoa</taxon>
        <taxon>Arthropoda</taxon>
        <taxon>Chelicerata</taxon>
        <taxon>Arachnida</taxon>
        <taxon>Araneae</taxon>
        <taxon>Araneomorphae</taxon>
        <taxon>Entelegynae</taxon>
        <taxon>Araneoidea</taxon>
        <taxon>Nephilidae</taxon>
        <taxon>Nephila</taxon>
    </lineage>
</organism>
<dbReference type="GO" id="GO:0016020">
    <property type="term" value="C:membrane"/>
    <property type="evidence" value="ECO:0007669"/>
    <property type="project" value="TreeGrafter"/>
</dbReference>
<dbReference type="Proteomes" id="UP000887013">
    <property type="component" value="Unassembled WGS sequence"/>
</dbReference>
<dbReference type="Gene3D" id="3.40.50.300">
    <property type="entry name" value="P-loop containing nucleotide triphosphate hydrolases"/>
    <property type="match status" value="1"/>
</dbReference>
<feature type="domain" description="ABC transporter" evidence="3">
    <location>
        <begin position="2"/>
        <end position="27"/>
    </location>
</feature>
<dbReference type="InterPro" id="IPR050173">
    <property type="entry name" value="ABC_transporter_C-like"/>
</dbReference>
<evidence type="ECO:0000313" key="5">
    <source>
        <dbReference type="Proteomes" id="UP000887013"/>
    </source>
</evidence>
<dbReference type="GO" id="GO:0042626">
    <property type="term" value="F:ATPase-coupled transmembrane transporter activity"/>
    <property type="evidence" value="ECO:0007669"/>
    <property type="project" value="TreeGrafter"/>
</dbReference>